<sequence>MSYENSLKRNYCEVSNKENDYNLPSKIPTIRVPKFDFNETTHSAFDNLPKYLQNLIRQKNELKGASKNVTKSKDIEYKILDKAVVLELKHLKEKLKRNNKKIRLMPVRDEFPKFLKRTISENIKDRMIHRVLENGMSSTRCSATTSAVKKLLTVYSEKQKISLKTMKIVNLVKSNSRC</sequence>
<proteinExistence type="predicted"/>
<dbReference type="EMBL" id="OV651817">
    <property type="protein sequence ID" value="CAH1111278.1"/>
    <property type="molecule type" value="Genomic_DNA"/>
</dbReference>
<organism evidence="1 2">
    <name type="scientific">Psylliodes chrysocephalus</name>
    <dbReference type="NCBI Taxonomy" id="3402493"/>
    <lineage>
        <taxon>Eukaryota</taxon>
        <taxon>Metazoa</taxon>
        <taxon>Ecdysozoa</taxon>
        <taxon>Arthropoda</taxon>
        <taxon>Hexapoda</taxon>
        <taxon>Insecta</taxon>
        <taxon>Pterygota</taxon>
        <taxon>Neoptera</taxon>
        <taxon>Endopterygota</taxon>
        <taxon>Coleoptera</taxon>
        <taxon>Polyphaga</taxon>
        <taxon>Cucujiformia</taxon>
        <taxon>Chrysomeloidea</taxon>
        <taxon>Chrysomelidae</taxon>
        <taxon>Galerucinae</taxon>
        <taxon>Alticini</taxon>
        <taxon>Psylliodes</taxon>
    </lineage>
</organism>
<keyword evidence="2" id="KW-1185">Reference proteome</keyword>
<evidence type="ECO:0000313" key="1">
    <source>
        <dbReference type="EMBL" id="CAH1111278.1"/>
    </source>
</evidence>
<reference evidence="1" key="1">
    <citation type="submission" date="2022-01" db="EMBL/GenBank/DDBJ databases">
        <authorList>
            <person name="King R."/>
        </authorList>
    </citation>
    <scope>NUCLEOTIDE SEQUENCE</scope>
</reference>
<accession>A0A9P0D3C1</accession>
<protein>
    <submittedName>
        <fullName evidence="1">Uncharacterized protein</fullName>
    </submittedName>
</protein>
<dbReference type="AlphaFoldDB" id="A0A9P0D3C1"/>
<name>A0A9P0D3C1_9CUCU</name>
<gene>
    <name evidence="1" type="ORF">PSYICH_LOCUS10886</name>
</gene>
<evidence type="ECO:0000313" key="2">
    <source>
        <dbReference type="Proteomes" id="UP001153636"/>
    </source>
</evidence>
<dbReference type="Proteomes" id="UP001153636">
    <property type="component" value="Chromosome 5"/>
</dbReference>